<sequence>MASELATAFQCRLERPWHSFGDDASCYDMIAFWRGMSVINMLTDLALILFPVHLIVTLQMSTRKKFTILIFFGARLLDVVASGIQIPYVSAFSSPNPTRDLWKWTLTTQIIECLTILTSCVPYLRPLLDALPSGLYGSDELRRREAVSSLGYSRSKSSTSYKLGSVSTANEERKSRKSQGERGIRRFMPMLSGASTSHSNSASGLPGGPRRPDGEVDVEISAPVIAEDKKWETDSTGSQAKIMKTTEVSTAWEEAQRRSRENSSDEIISDSR</sequence>
<evidence type="ECO:0000256" key="1">
    <source>
        <dbReference type="SAM" id="MobiDB-lite"/>
    </source>
</evidence>
<evidence type="ECO:0000313" key="4">
    <source>
        <dbReference type="EMBL" id="KAF2111169.1"/>
    </source>
</evidence>
<accession>A0A6A5YVD4</accession>
<evidence type="ECO:0000313" key="5">
    <source>
        <dbReference type="Proteomes" id="UP000799770"/>
    </source>
</evidence>
<feature type="compositionally biased region" description="Basic and acidic residues" evidence="1">
    <location>
        <begin position="170"/>
        <end position="184"/>
    </location>
</feature>
<dbReference type="InterPro" id="IPR049326">
    <property type="entry name" value="Rhodopsin_dom_fungi"/>
</dbReference>
<keyword evidence="2" id="KW-1133">Transmembrane helix</keyword>
<dbReference type="AlphaFoldDB" id="A0A6A5YVD4"/>
<dbReference type="PANTHER" id="PTHR38794">
    <property type="entry name" value="INTEGRAL MEMBRANE PROTEIN"/>
    <property type="match status" value="1"/>
</dbReference>
<dbReference type="OrthoDB" id="3918601at2759"/>
<feature type="compositionally biased region" description="Basic and acidic residues" evidence="1">
    <location>
        <begin position="254"/>
        <end position="272"/>
    </location>
</feature>
<reference evidence="4" key="1">
    <citation type="journal article" date="2020" name="Stud. Mycol.">
        <title>101 Dothideomycetes genomes: a test case for predicting lifestyles and emergence of pathogens.</title>
        <authorList>
            <person name="Haridas S."/>
            <person name="Albert R."/>
            <person name="Binder M."/>
            <person name="Bloem J."/>
            <person name="Labutti K."/>
            <person name="Salamov A."/>
            <person name="Andreopoulos B."/>
            <person name="Baker S."/>
            <person name="Barry K."/>
            <person name="Bills G."/>
            <person name="Bluhm B."/>
            <person name="Cannon C."/>
            <person name="Castanera R."/>
            <person name="Culley D."/>
            <person name="Daum C."/>
            <person name="Ezra D."/>
            <person name="Gonzalez J."/>
            <person name="Henrissat B."/>
            <person name="Kuo A."/>
            <person name="Liang C."/>
            <person name="Lipzen A."/>
            <person name="Lutzoni F."/>
            <person name="Magnuson J."/>
            <person name="Mondo S."/>
            <person name="Nolan M."/>
            <person name="Ohm R."/>
            <person name="Pangilinan J."/>
            <person name="Park H.-J."/>
            <person name="Ramirez L."/>
            <person name="Alfaro M."/>
            <person name="Sun H."/>
            <person name="Tritt A."/>
            <person name="Yoshinaga Y."/>
            <person name="Zwiers L.-H."/>
            <person name="Turgeon B."/>
            <person name="Goodwin S."/>
            <person name="Spatafora J."/>
            <person name="Crous P."/>
            <person name="Grigoriev I."/>
        </authorList>
    </citation>
    <scope>NUCLEOTIDE SEQUENCE</scope>
    <source>
        <strain evidence="4">CBS 627.86</strain>
    </source>
</reference>
<name>A0A6A5YVD4_9PLEO</name>
<organism evidence="4 5">
    <name type="scientific">Lophiotrema nucula</name>
    <dbReference type="NCBI Taxonomy" id="690887"/>
    <lineage>
        <taxon>Eukaryota</taxon>
        <taxon>Fungi</taxon>
        <taxon>Dikarya</taxon>
        <taxon>Ascomycota</taxon>
        <taxon>Pezizomycotina</taxon>
        <taxon>Dothideomycetes</taxon>
        <taxon>Pleosporomycetidae</taxon>
        <taxon>Pleosporales</taxon>
        <taxon>Lophiotremataceae</taxon>
        <taxon>Lophiotrema</taxon>
    </lineage>
</organism>
<feature type="domain" description="Rhodopsin" evidence="3">
    <location>
        <begin position="2"/>
        <end position="129"/>
    </location>
</feature>
<keyword evidence="2" id="KW-0812">Transmembrane</keyword>
<gene>
    <name evidence="4" type="ORF">BDV96DRAFT_552293</name>
</gene>
<dbReference type="Proteomes" id="UP000799770">
    <property type="component" value="Unassembled WGS sequence"/>
</dbReference>
<keyword evidence="2" id="KW-0472">Membrane</keyword>
<evidence type="ECO:0000256" key="2">
    <source>
        <dbReference type="SAM" id="Phobius"/>
    </source>
</evidence>
<evidence type="ECO:0000259" key="3">
    <source>
        <dbReference type="Pfam" id="PF20684"/>
    </source>
</evidence>
<feature type="compositionally biased region" description="Polar residues" evidence="1">
    <location>
        <begin position="155"/>
        <end position="169"/>
    </location>
</feature>
<feature type="region of interest" description="Disordered" evidence="1">
    <location>
        <begin position="155"/>
        <end position="272"/>
    </location>
</feature>
<protein>
    <recommendedName>
        <fullName evidence="3">Rhodopsin domain-containing protein</fullName>
    </recommendedName>
</protein>
<feature type="compositionally biased region" description="Low complexity" evidence="1">
    <location>
        <begin position="192"/>
        <end position="204"/>
    </location>
</feature>
<proteinExistence type="predicted"/>
<feature type="transmembrane region" description="Helical" evidence="2">
    <location>
        <begin position="68"/>
        <end position="89"/>
    </location>
</feature>
<dbReference type="PANTHER" id="PTHR38794:SF1">
    <property type="entry name" value="INTEGRAL MEMBRANE PROTEIN"/>
    <property type="match status" value="1"/>
</dbReference>
<dbReference type="Pfam" id="PF20684">
    <property type="entry name" value="Fung_rhodopsin"/>
    <property type="match status" value="1"/>
</dbReference>
<keyword evidence="5" id="KW-1185">Reference proteome</keyword>
<feature type="transmembrane region" description="Helical" evidence="2">
    <location>
        <begin position="38"/>
        <end position="56"/>
    </location>
</feature>
<dbReference type="EMBL" id="ML977335">
    <property type="protein sequence ID" value="KAF2111169.1"/>
    <property type="molecule type" value="Genomic_DNA"/>
</dbReference>